<evidence type="ECO:0000256" key="7">
    <source>
        <dbReference type="ARBA" id="ARBA00023204"/>
    </source>
</evidence>
<feature type="compositionally biased region" description="Basic and acidic residues" evidence="12">
    <location>
        <begin position="354"/>
        <end position="363"/>
    </location>
</feature>
<feature type="compositionally biased region" description="Low complexity" evidence="12">
    <location>
        <begin position="304"/>
        <end position="318"/>
    </location>
</feature>
<evidence type="ECO:0000259" key="13">
    <source>
        <dbReference type="Pfam" id="PF18282"/>
    </source>
</evidence>
<feature type="compositionally biased region" description="Basic and acidic residues" evidence="12">
    <location>
        <begin position="548"/>
        <end position="560"/>
    </location>
</feature>
<dbReference type="EMBL" id="JAPFRF010000011">
    <property type="protein sequence ID" value="KAJ7316579.1"/>
    <property type="molecule type" value="Genomic_DNA"/>
</dbReference>
<dbReference type="PROSITE" id="PS50330">
    <property type="entry name" value="UIM"/>
    <property type="match status" value="1"/>
</dbReference>
<dbReference type="GO" id="GO:0042393">
    <property type="term" value="F:histone binding"/>
    <property type="evidence" value="ECO:0007669"/>
    <property type="project" value="TreeGrafter"/>
</dbReference>
<keyword evidence="8" id="KW-0539">Nucleus</keyword>
<accession>A0A9Q0XIF2</accession>
<reference evidence="14" key="1">
    <citation type="journal article" date="2023" name="DNA Res.">
        <title>Chromosome-level genome assembly of Phrynocephalus forsythii using third-generation DNA sequencing and Hi-C analysis.</title>
        <authorList>
            <person name="Qi Y."/>
            <person name="Zhao W."/>
            <person name="Zhao Y."/>
            <person name="Niu C."/>
            <person name="Cao S."/>
            <person name="Zhang Y."/>
        </authorList>
    </citation>
    <scope>NUCLEOTIDE SEQUENCE</scope>
    <source>
        <tissue evidence="14">Muscle</tissue>
    </source>
</reference>
<keyword evidence="11" id="KW-0175">Coiled coil</keyword>
<dbReference type="PANTHER" id="PTHR15932">
    <property type="entry name" value="UBIQUITIN INTERACTION MOTIF-CONTAINING PROTEIN 1"/>
    <property type="match status" value="1"/>
</dbReference>
<comment type="caution">
    <text evidence="14">The sequence shown here is derived from an EMBL/GenBank/DDBJ whole genome shotgun (WGS) entry which is preliminary data.</text>
</comment>
<feature type="compositionally biased region" description="Polar residues" evidence="12">
    <location>
        <begin position="218"/>
        <end position="236"/>
    </location>
</feature>
<dbReference type="CDD" id="cd20912">
    <property type="entry name" value="AIR_RAP80-like"/>
    <property type="match status" value="1"/>
</dbReference>
<evidence type="ECO:0000313" key="14">
    <source>
        <dbReference type="EMBL" id="KAJ7316579.1"/>
    </source>
</evidence>
<feature type="region of interest" description="Disordered" evidence="12">
    <location>
        <begin position="213"/>
        <end position="241"/>
    </location>
</feature>
<feature type="domain" description="RAP80 N-terminal" evidence="13">
    <location>
        <begin position="74"/>
        <end position="129"/>
    </location>
</feature>
<evidence type="ECO:0000313" key="15">
    <source>
        <dbReference type="Proteomes" id="UP001142489"/>
    </source>
</evidence>
<dbReference type="InterPro" id="IPR003903">
    <property type="entry name" value="UIM_dom"/>
</dbReference>
<evidence type="ECO:0000256" key="2">
    <source>
        <dbReference type="ARBA" id="ARBA00006465"/>
    </source>
</evidence>
<evidence type="ECO:0000256" key="6">
    <source>
        <dbReference type="ARBA" id="ARBA00022853"/>
    </source>
</evidence>
<dbReference type="SMART" id="SM00726">
    <property type="entry name" value="UIM"/>
    <property type="match status" value="2"/>
</dbReference>
<dbReference type="Proteomes" id="UP001142489">
    <property type="component" value="Unassembled WGS sequence"/>
</dbReference>
<dbReference type="GO" id="GO:0070530">
    <property type="term" value="F:K63-linked polyubiquitin modification-dependent protein binding"/>
    <property type="evidence" value="ECO:0007669"/>
    <property type="project" value="InterPro"/>
</dbReference>
<proteinExistence type="inferred from homology"/>
<feature type="region of interest" description="Disordered" evidence="12">
    <location>
        <begin position="418"/>
        <end position="456"/>
    </location>
</feature>
<feature type="region of interest" description="Disordered" evidence="12">
    <location>
        <begin position="763"/>
        <end position="785"/>
    </location>
</feature>
<keyword evidence="6" id="KW-0156">Chromatin regulator</keyword>
<keyword evidence="7" id="KW-0234">DNA repair</keyword>
<feature type="compositionally biased region" description="Basic and acidic residues" evidence="12">
    <location>
        <begin position="526"/>
        <end position="535"/>
    </location>
</feature>
<gene>
    <name evidence="14" type="ORF">JRQ81_002741</name>
</gene>
<name>A0A9Q0XIF2_9SAUR</name>
<evidence type="ECO:0000256" key="12">
    <source>
        <dbReference type="SAM" id="MobiDB-lite"/>
    </source>
</evidence>
<feature type="coiled-coil region" evidence="11">
    <location>
        <begin position="91"/>
        <end position="118"/>
    </location>
</feature>
<feature type="region of interest" description="Disordered" evidence="12">
    <location>
        <begin position="278"/>
        <end position="363"/>
    </location>
</feature>
<feature type="region of interest" description="Disordered" evidence="12">
    <location>
        <begin position="526"/>
        <end position="591"/>
    </location>
</feature>
<dbReference type="Pfam" id="PF18282">
    <property type="entry name" value="RAP80_UIM"/>
    <property type="match status" value="1"/>
</dbReference>
<dbReference type="PANTHER" id="PTHR15932:SF2">
    <property type="entry name" value="BRCA1-A COMPLEX SUBUNIT RAP80"/>
    <property type="match status" value="1"/>
</dbReference>
<evidence type="ECO:0000256" key="11">
    <source>
        <dbReference type="SAM" id="Coils"/>
    </source>
</evidence>
<keyword evidence="4" id="KW-0677">Repeat</keyword>
<comment type="similarity">
    <text evidence="2">Belongs to the RAP80 family.</text>
</comment>
<dbReference type="Gene3D" id="6.10.250.1800">
    <property type="match status" value="1"/>
</dbReference>
<dbReference type="GO" id="GO:0045739">
    <property type="term" value="P:positive regulation of DNA repair"/>
    <property type="evidence" value="ECO:0007669"/>
    <property type="project" value="TreeGrafter"/>
</dbReference>
<dbReference type="AlphaFoldDB" id="A0A9Q0XIF2"/>
<dbReference type="GO" id="GO:0070531">
    <property type="term" value="C:BRCA1-A complex"/>
    <property type="evidence" value="ECO:0007669"/>
    <property type="project" value="InterPro"/>
</dbReference>
<evidence type="ECO:0000256" key="1">
    <source>
        <dbReference type="ARBA" id="ARBA00004123"/>
    </source>
</evidence>
<dbReference type="GO" id="GO:0006325">
    <property type="term" value="P:chromatin organization"/>
    <property type="evidence" value="ECO:0007669"/>
    <property type="project" value="UniProtKB-KW"/>
</dbReference>
<evidence type="ECO:0000256" key="4">
    <source>
        <dbReference type="ARBA" id="ARBA00022737"/>
    </source>
</evidence>
<keyword evidence="5" id="KW-0227">DNA damage</keyword>
<dbReference type="GO" id="GO:0006302">
    <property type="term" value="P:double-strand break repair"/>
    <property type="evidence" value="ECO:0007669"/>
    <property type="project" value="InterPro"/>
</dbReference>
<dbReference type="InterPro" id="IPR040714">
    <property type="entry name" value="RAP80_UIM"/>
</dbReference>
<sequence>MPKKKRKTVDRPNSQGQDQREEEPGRFPDTNLEPSFVDACIVISDSDGEQESKEECSQQKTRTKQRLDRAKFAAKRKIAQMTEDEQFALALKMSEQEARQLNSQEEEEEELLRKAIAESLSSCQVSESSGAAALPLLSQAPVSPAGSHTAGQEGLDLLTAPQPCSKCGSHSPSDKADENGQTHVAKRPLVVLTRLSQEIVESSLASSIIVSPGKSQPFVRSNENSCSPAGSSSSDTPFGLGEDLPVTLSPTFPPKPLGIWPLASQILVTGTCSPPKATGKRFQNHAERDSLAGGPEAPEEMSWEHSSFLNHSSSPPSELGSKAERCKKACLSSEPVGRTDRPQKAASLGPLRTAKKEHQQQEERDTVHYYWGVPFCPKGVDPSKYTQVIMCQLEVYQKSLKRAQRQLLQKKSFGEPVVPSSYSLRQTGRGKEEEVFGGSEGVDEREGEDPEQKKEHESIVWLLAPSNEPNKNPEDNVAEGRYSECQMEPGSSSCQASQVLFAEDGLEEKEPVQITQSILTECSMKEQPGRCDRSSHPAVGISALTPLDNKRSPDISREDRAEEEITVCPETQPSPSQAIEPENGEIHSPSKDVSLQDDLHFPRGVTVTATATTQDAAEEDAAENMSAHGPPADDEPVACPLCDCTFPVSEIELHAMYCNGTGEDSTEDAPVMTRRQREAKCKLTGYGETSESVGKCEKCYLCTSLVPRKDYPRHVNACLKSRSTHGAQGGRRMRCGKEEGKQGARLLSMLDQSESKAAEAEAAVTPSGGEDLRHSSAEMDQGAECSQGAWSPFPQAACSDSPIRSFTSVSEAKDCLVDFKKQLILGSSTLKQTKASFKSRKKF</sequence>
<feature type="region of interest" description="Disordered" evidence="12">
    <location>
        <begin position="1"/>
        <end position="68"/>
    </location>
</feature>
<evidence type="ECO:0000256" key="8">
    <source>
        <dbReference type="ARBA" id="ARBA00023242"/>
    </source>
</evidence>
<evidence type="ECO:0000256" key="9">
    <source>
        <dbReference type="ARBA" id="ARBA00029973"/>
    </source>
</evidence>
<evidence type="ECO:0000256" key="3">
    <source>
        <dbReference type="ARBA" id="ARBA00021660"/>
    </source>
</evidence>
<evidence type="ECO:0000256" key="5">
    <source>
        <dbReference type="ARBA" id="ARBA00022763"/>
    </source>
</evidence>
<keyword evidence="15" id="KW-1185">Reference proteome</keyword>
<evidence type="ECO:0000256" key="10">
    <source>
        <dbReference type="ARBA" id="ARBA00031558"/>
    </source>
</evidence>
<protein>
    <recommendedName>
        <fullName evidence="3">BRCA1-A complex subunit RAP80</fullName>
    </recommendedName>
    <alternativeName>
        <fullName evidence="10">Receptor-associated protein 80</fullName>
    </alternativeName>
    <alternativeName>
        <fullName evidence="9">Ubiquitin interaction motif-containing protein 1</fullName>
    </alternativeName>
</protein>
<organism evidence="14 15">
    <name type="scientific">Phrynocephalus forsythii</name>
    <dbReference type="NCBI Taxonomy" id="171643"/>
    <lineage>
        <taxon>Eukaryota</taxon>
        <taxon>Metazoa</taxon>
        <taxon>Chordata</taxon>
        <taxon>Craniata</taxon>
        <taxon>Vertebrata</taxon>
        <taxon>Euteleostomi</taxon>
        <taxon>Lepidosauria</taxon>
        <taxon>Squamata</taxon>
        <taxon>Bifurcata</taxon>
        <taxon>Unidentata</taxon>
        <taxon>Episquamata</taxon>
        <taxon>Toxicofera</taxon>
        <taxon>Iguania</taxon>
        <taxon>Acrodonta</taxon>
        <taxon>Agamidae</taxon>
        <taxon>Agaminae</taxon>
        <taxon>Phrynocephalus</taxon>
    </lineage>
</organism>
<dbReference type="InterPro" id="IPR038868">
    <property type="entry name" value="RAP80"/>
</dbReference>
<dbReference type="OrthoDB" id="7536094at2759"/>
<comment type="subcellular location">
    <subcellularLocation>
        <location evidence="1">Nucleus</location>
    </subcellularLocation>
</comment>
<feature type="region of interest" description="Disordered" evidence="12">
    <location>
        <begin position="161"/>
        <end position="182"/>
    </location>
</feature>